<dbReference type="OrthoDB" id="3793842at2759"/>
<protein>
    <submittedName>
        <fullName evidence="1">Uncharacterized protein</fullName>
    </submittedName>
</protein>
<evidence type="ECO:0000313" key="1">
    <source>
        <dbReference type="EMBL" id="KAF2872264.1"/>
    </source>
</evidence>
<dbReference type="EMBL" id="JAADJZ010000009">
    <property type="protein sequence ID" value="KAF2872264.1"/>
    <property type="molecule type" value="Genomic_DNA"/>
</dbReference>
<reference evidence="1 2" key="1">
    <citation type="submission" date="2020-01" db="EMBL/GenBank/DDBJ databases">
        <authorList>
            <consortium name="DOE Joint Genome Institute"/>
            <person name="Haridas S."/>
            <person name="Albert R."/>
            <person name="Binder M."/>
            <person name="Bloem J."/>
            <person name="Labutti K."/>
            <person name="Salamov A."/>
            <person name="Andreopoulos B."/>
            <person name="Baker S.E."/>
            <person name="Barry K."/>
            <person name="Bills G."/>
            <person name="Bluhm B.H."/>
            <person name="Cannon C."/>
            <person name="Castanera R."/>
            <person name="Culley D.E."/>
            <person name="Daum C."/>
            <person name="Ezra D."/>
            <person name="Gonzalez J.B."/>
            <person name="Henrissat B."/>
            <person name="Kuo A."/>
            <person name="Liang C."/>
            <person name="Lipzen A."/>
            <person name="Lutzoni F."/>
            <person name="Magnuson J."/>
            <person name="Mondo S."/>
            <person name="Nolan M."/>
            <person name="Ohm R."/>
            <person name="Pangilinan J."/>
            <person name="Park H.-J.H."/>
            <person name="Ramirez L."/>
            <person name="Alfaro M."/>
            <person name="Sun H."/>
            <person name="Tritt A."/>
            <person name="Yoshinaga Y."/>
            <person name="Zwiers L.-H.L."/>
            <person name="Turgeon B.G."/>
            <person name="Goodwin S.B."/>
            <person name="Spatafora J.W."/>
            <person name="Crous P.W."/>
            <person name="Grigoriev I.V."/>
        </authorList>
    </citation>
    <scope>NUCLEOTIDE SEQUENCE [LARGE SCALE GENOMIC DNA]</scope>
    <source>
        <strain evidence="1 2">CBS 611.86</strain>
    </source>
</reference>
<comment type="caution">
    <text evidence="1">The sequence shown here is derived from an EMBL/GenBank/DDBJ whole genome shotgun (WGS) entry which is preliminary data.</text>
</comment>
<organism evidence="1 2">
    <name type="scientific">Massariosphaeria phaeospora</name>
    <dbReference type="NCBI Taxonomy" id="100035"/>
    <lineage>
        <taxon>Eukaryota</taxon>
        <taxon>Fungi</taxon>
        <taxon>Dikarya</taxon>
        <taxon>Ascomycota</taxon>
        <taxon>Pezizomycotina</taxon>
        <taxon>Dothideomycetes</taxon>
        <taxon>Pleosporomycetidae</taxon>
        <taxon>Pleosporales</taxon>
        <taxon>Pleosporales incertae sedis</taxon>
        <taxon>Massariosphaeria</taxon>
    </lineage>
</organism>
<keyword evidence="2" id="KW-1185">Reference proteome</keyword>
<proteinExistence type="predicted"/>
<evidence type="ECO:0000313" key="2">
    <source>
        <dbReference type="Proteomes" id="UP000481861"/>
    </source>
</evidence>
<accession>A0A7C8MLP9</accession>
<dbReference type="Proteomes" id="UP000481861">
    <property type="component" value="Unassembled WGS sequence"/>
</dbReference>
<name>A0A7C8MLP9_9PLEO</name>
<sequence length="426" mass="48381">MASRSTRLRAAQLPQVIADPDSPLNYTPRLSRRAHHTSWNHYTIGNHVISSDAERSTEAYPSVIVDICTKGATLVYAVVARLYDHSAALDRIDQGVSAGPGVSALSCPHQSHFVISNDFEAVHFQHLAPWNQNLFLQQSVSSDVYFNLSTQCVDRLPDAASDIKKGLEGQPHQFAYFMKLPREIRDLIYQAALENPEDSTNHFLAYRHSRPVQFFETPGLLGPTTKQVHHEVMDCLYRTKTPVLVQLSRGRTRDKLGRRLLHESTRFQNHCAQLTLAYDQVFDITYQYGKSLMRFNLPLLIMRYQSFKFRHTRASLHVCIELEGRQASEASLHTLNMALHLAPGMCSLASLAEKSGFEVTWGPYRDYREEAIQPFDKVFLERVYDCIRTHSKNGPDSYNQSENLRCLSYLADDDTAVSEERGSTTA</sequence>
<dbReference type="AlphaFoldDB" id="A0A7C8MLP9"/>
<gene>
    <name evidence="1" type="ORF">BDV95DRAFT_569387</name>
</gene>